<keyword evidence="3" id="KW-1185">Reference proteome</keyword>
<dbReference type="Proteomes" id="UP001161017">
    <property type="component" value="Unassembled WGS sequence"/>
</dbReference>
<dbReference type="AlphaFoldDB" id="A0AA43TYZ7"/>
<feature type="region of interest" description="Disordered" evidence="1">
    <location>
        <begin position="857"/>
        <end position="965"/>
    </location>
</feature>
<feature type="compositionally biased region" description="Polar residues" evidence="1">
    <location>
        <begin position="804"/>
        <end position="817"/>
    </location>
</feature>
<feature type="compositionally biased region" description="Pro residues" evidence="1">
    <location>
        <begin position="879"/>
        <end position="903"/>
    </location>
</feature>
<feature type="region of interest" description="Disordered" evidence="1">
    <location>
        <begin position="791"/>
        <end position="817"/>
    </location>
</feature>
<feature type="compositionally biased region" description="Pro residues" evidence="1">
    <location>
        <begin position="926"/>
        <end position="936"/>
    </location>
</feature>
<comment type="caution">
    <text evidence="2">The sequence shown here is derived from an EMBL/GenBank/DDBJ whole genome shotgun (WGS) entry which is preliminary data.</text>
</comment>
<accession>A0AA43TYZ7</accession>
<reference evidence="2" key="1">
    <citation type="journal article" date="2023" name="Genome Biol. Evol.">
        <title>First Whole Genome Sequence and Flow Cytometry Genome Size Data for the Lichen-Forming Fungus Ramalina farinacea (Ascomycota).</title>
        <authorList>
            <person name="Llewellyn T."/>
            <person name="Mian S."/>
            <person name="Hill R."/>
            <person name="Leitch I.J."/>
            <person name="Gaya E."/>
        </authorList>
    </citation>
    <scope>NUCLEOTIDE SEQUENCE</scope>
    <source>
        <strain evidence="2">LIQ254RAFAR</strain>
    </source>
</reference>
<sequence>MFDLGPEDTTLHYGTNPLLGFHLATAYASMASNSPLDPVTMRSSQLSDLHAAAVVQFRAWGRSFRQFAQKNLTLRVFAGDAIAFCHTLQHEQSDKDTSANLYRDPWHFTALNLDRSEYGSKSPAPIKFDVVDTSNLVDHLGALNILVATAPLLKGTLSSTLYIESLVRHEDTVRALSDSLLCGDFSTISILLGLFPVEYWTNASSISPADEMMLDPILKTINKNSNPNKQLRCRMAWKRAWSRRTLAANATKISLRFEESELARLLLQVYQKMFQHENVSLLMSNLSLQALQNNSMPQYHRASLAAFLALIKQQVSVDWNKVMQTFCNLVEADRNLFVGLNYLQEFYAYLHIFNVHSVPPLVQLIQQSRQAFGGKSRLRRYVNAPSTRTFVKHLGMEMKFYETRLDDKTSVFISKFRPHHHGLPHVCSNSHDLEHPSNELSDSIKVTVSSIVDVDKGIVKAFCGRLDLQSDDLKETLRSGAEVKKHQSSARNITVAMGADSLKHQFHFPTPVLEACAKMRIARKSSYVEVIAPVATFPDQDSFPDFVYPLFLDQSPPVSWTVPFLDLSGLPVLDLKRKKDLEWLNLHTTFMFSARERKMRETEQPGNDGLHTNVRLNYKESLFTMFMSVSGLQQAKRISLFALSNEKQGGIHIILIGCRLRLDLSNHTVIIEGAVLPLTKELITKIQTFLQANSGDMLQIKVDDNELNLWKRAVPPYVERCRDWRHQPSCEYRRDPLQPLSLGFGEKCICSCGEGKFPKGFSCDVPKWNVIAKYATYMGISPLFSVPYVENSQDISKDPPKPVKTTSTAATSDFSQCDNCRKEKSSTALSGFAQHAFQTPAHSALLPPRHRLRRAVPTRQPPHHSRNASRHPHPSLLDSPPPPSSSFRHPVPPLLDSPPPPSSPSHHHRPPPSSLPSSRHRFLPAGLPPRHYPPLPLSRRHPSSHYPSSCYSRETSSPEPATKYPSWYTKSDTVRKMALGPWHPENLRVEFVAGCAAGAAPAAKSIYRLPKRG</sequence>
<evidence type="ECO:0000313" key="3">
    <source>
        <dbReference type="Proteomes" id="UP001161017"/>
    </source>
</evidence>
<proteinExistence type="predicted"/>
<evidence type="ECO:0000256" key="1">
    <source>
        <dbReference type="SAM" id="MobiDB-lite"/>
    </source>
</evidence>
<organism evidence="2 3">
    <name type="scientific">Ramalina farinacea</name>
    <dbReference type="NCBI Taxonomy" id="258253"/>
    <lineage>
        <taxon>Eukaryota</taxon>
        <taxon>Fungi</taxon>
        <taxon>Dikarya</taxon>
        <taxon>Ascomycota</taxon>
        <taxon>Pezizomycotina</taxon>
        <taxon>Lecanoromycetes</taxon>
        <taxon>OSLEUM clade</taxon>
        <taxon>Lecanoromycetidae</taxon>
        <taxon>Lecanorales</taxon>
        <taxon>Lecanorineae</taxon>
        <taxon>Ramalinaceae</taxon>
        <taxon>Ramalina</taxon>
    </lineage>
</organism>
<name>A0AA43TYZ7_9LECA</name>
<gene>
    <name evidence="2" type="ORF">OHK93_004712</name>
</gene>
<feature type="compositionally biased region" description="Basic residues" evidence="1">
    <location>
        <begin position="857"/>
        <end position="873"/>
    </location>
</feature>
<evidence type="ECO:0000313" key="2">
    <source>
        <dbReference type="EMBL" id="MDI1492929.1"/>
    </source>
</evidence>
<protein>
    <submittedName>
        <fullName evidence="2">Uncharacterized protein</fullName>
    </submittedName>
</protein>
<dbReference type="EMBL" id="JAPUFD010000022">
    <property type="protein sequence ID" value="MDI1492929.1"/>
    <property type="molecule type" value="Genomic_DNA"/>
</dbReference>